<accession>A0AAV4PB36</accession>
<organism evidence="1 2">
    <name type="scientific">Caerostris extrusa</name>
    <name type="common">Bark spider</name>
    <name type="synonym">Caerostris bankana</name>
    <dbReference type="NCBI Taxonomy" id="172846"/>
    <lineage>
        <taxon>Eukaryota</taxon>
        <taxon>Metazoa</taxon>
        <taxon>Ecdysozoa</taxon>
        <taxon>Arthropoda</taxon>
        <taxon>Chelicerata</taxon>
        <taxon>Arachnida</taxon>
        <taxon>Araneae</taxon>
        <taxon>Araneomorphae</taxon>
        <taxon>Entelegynae</taxon>
        <taxon>Araneoidea</taxon>
        <taxon>Araneidae</taxon>
        <taxon>Caerostris</taxon>
    </lineage>
</organism>
<dbReference type="AlphaFoldDB" id="A0AAV4PB36"/>
<keyword evidence="2" id="KW-1185">Reference proteome</keyword>
<sequence length="86" mass="9275">MIRSFFATQISAVPFLLNCQSRALTVLFPSTVCLEFICLRNPFALPQSVVEAGVCVTIMASNLKPLDGSSARRSWNGVSAVAINVK</sequence>
<comment type="caution">
    <text evidence="1">The sequence shown here is derived from an EMBL/GenBank/DDBJ whole genome shotgun (WGS) entry which is preliminary data.</text>
</comment>
<evidence type="ECO:0000313" key="1">
    <source>
        <dbReference type="EMBL" id="GIX93683.1"/>
    </source>
</evidence>
<evidence type="ECO:0000313" key="2">
    <source>
        <dbReference type="Proteomes" id="UP001054945"/>
    </source>
</evidence>
<proteinExistence type="predicted"/>
<gene>
    <name evidence="1" type="ORF">CEXT_82481</name>
</gene>
<protein>
    <recommendedName>
        <fullName evidence="3">Secreted protein</fullName>
    </recommendedName>
</protein>
<reference evidence="1 2" key="1">
    <citation type="submission" date="2021-06" db="EMBL/GenBank/DDBJ databases">
        <title>Caerostris extrusa draft genome.</title>
        <authorList>
            <person name="Kono N."/>
            <person name="Arakawa K."/>
        </authorList>
    </citation>
    <scope>NUCLEOTIDE SEQUENCE [LARGE SCALE GENOMIC DNA]</scope>
</reference>
<evidence type="ECO:0008006" key="3">
    <source>
        <dbReference type="Google" id="ProtNLM"/>
    </source>
</evidence>
<dbReference type="Proteomes" id="UP001054945">
    <property type="component" value="Unassembled WGS sequence"/>
</dbReference>
<name>A0AAV4PB36_CAEEX</name>
<dbReference type="EMBL" id="BPLR01004287">
    <property type="protein sequence ID" value="GIX93683.1"/>
    <property type="molecule type" value="Genomic_DNA"/>
</dbReference>